<proteinExistence type="predicted"/>
<dbReference type="Proteomes" id="UP000231019">
    <property type="component" value="Unassembled WGS sequence"/>
</dbReference>
<protein>
    <recommendedName>
        <fullName evidence="3">Ankyrin repeat domain-containing protein</fullName>
    </recommendedName>
</protein>
<sequence length="66" mass="7070">MAGALCDGLVDSEKQTALLHAATLLNLSGDPELIILLLDHGMSPNIQDEAGETPKPKIKKAILHWI</sequence>
<evidence type="ECO:0000313" key="2">
    <source>
        <dbReference type="Proteomes" id="UP000231019"/>
    </source>
</evidence>
<evidence type="ECO:0000313" key="1">
    <source>
        <dbReference type="EMBL" id="PIW15540.1"/>
    </source>
</evidence>
<dbReference type="Gene3D" id="1.25.40.20">
    <property type="entry name" value="Ankyrin repeat-containing domain"/>
    <property type="match status" value="1"/>
</dbReference>
<dbReference type="SUPFAM" id="SSF48403">
    <property type="entry name" value="Ankyrin repeat"/>
    <property type="match status" value="1"/>
</dbReference>
<dbReference type="InterPro" id="IPR036770">
    <property type="entry name" value="Ankyrin_rpt-contain_sf"/>
</dbReference>
<organism evidence="1 2">
    <name type="scientific">bacterium (Candidatus Blackallbacteria) CG17_big_fil_post_rev_8_21_14_2_50_48_46</name>
    <dbReference type="NCBI Taxonomy" id="2014261"/>
    <lineage>
        <taxon>Bacteria</taxon>
        <taxon>Candidatus Blackallbacteria</taxon>
    </lineage>
</organism>
<evidence type="ECO:0008006" key="3">
    <source>
        <dbReference type="Google" id="ProtNLM"/>
    </source>
</evidence>
<dbReference type="AlphaFoldDB" id="A0A2M7G1F8"/>
<gene>
    <name evidence="1" type="ORF">COW36_16820</name>
</gene>
<accession>A0A2M7G1F8</accession>
<name>A0A2M7G1F8_9BACT</name>
<reference evidence="1 2" key="1">
    <citation type="submission" date="2017-09" db="EMBL/GenBank/DDBJ databases">
        <title>Depth-based differentiation of microbial function through sediment-hosted aquifers and enrichment of novel symbionts in the deep terrestrial subsurface.</title>
        <authorList>
            <person name="Probst A.J."/>
            <person name="Ladd B."/>
            <person name="Jarett J.K."/>
            <person name="Geller-Mcgrath D.E."/>
            <person name="Sieber C.M."/>
            <person name="Emerson J.B."/>
            <person name="Anantharaman K."/>
            <person name="Thomas B.C."/>
            <person name="Malmstrom R."/>
            <person name="Stieglmeier M."/>
            <person name="Klingl A."/>
            <person name="Woyke T."/>
            <person name="Ryan C.M."/>
            <person name="Banfield J.F."/>
        </authorList>
    </citation>
    <scope>NUCLEOTIDE SEQUENCE [LARGE SCALE GENOMIC DNA]</scope>
    <source>
        <strain evidence="1">CG17_big_fil_post_rev_8_21_14_2_50_48_46</strain>
    </source>
</reference>
<dbReference type="EMBL" id="PFFQ01000051">
    <property type="protein sequence ID" value="PIW15540.1"/>
    <property type="molecule type" value="Genomic_DNA"/>
</dbReference>
<comment type="caution">
    <text evidence="1">The sequence shown here is derived from an EMBL/GenBank/DDBJ whole genome shotgun (WGS) entry which is preliminary data.</text>
</comment>